<dbReference type="Proteomes" id="UP000257055">
    <property type="component" value="Unassembled WGS sequence"/>
</dbReference>
<sequence length="251" mass="29031">MKLQTKGRKRVFLLGSFLDTLTLQETLERISKAVENREVMQHVVINASKINLMAQDAKLAGIINESPLINADGKSIVWAARFLGYKIPDRITGIDLFEYLVALAAQKEWRVYYFGATEEVVREVVRRHQMMYPKLKLAGFRNGYFTDEESVQIAREIHASQADLLFVGFSSPKKEYWISDYQTIMQVPFAMGVGGSFDIIAGKTKRAPIWVQRAGFEWLYRLLQEPRRLMKRYIIGNTQFIGKVLKERMQR</sequence>
<dbReference type="InterPro" id="IPR004629">
    <property type="entry name" value="WecG_TagA_CpsF"/>
</dbReference>
<keyword evidence="2 3" id="KW-0808">Transferase</keyword>
<organism evidence="3 4">
    <name type="scientific">Listeria kieliensis</name>
    <dbReference type="NCBI Taxonomy" id="1621700"/>
    <lineage>
        <taxon>Bacteria</taxon>
        <taxon>Bacillati</taxon>
        <taxon>Bacillota</taxon>
        <taxon>Bacilli</taxon>
        <taxon>Bacillales</taxon>
        <taxon>Listeriaceae</taxon>
        <taxon>Listeria</taxon>
    </lineage>
</organism>
<dbReference type="Pfam" id="PF03808">
    <property type="entry name" value="Glyco_tran_WecG"/>
    <property type="match status" value="1"/>
</dbReference>
<accession>A0A3D8TSA3</accession>
<evidence type="ECO:0000313" key="3">
    <source>
        <dbReference type="EMBL" id="RDX01514.1"/>
    </source>
</evidence>
<protein>
    <submittedName>
        <fullName evidence="3">UDP-N-acetyl-D-mannosamine transferase</fullName>
    </submittedName>
</protein>
<evidence type="ECO:0000313" key="4">
    <source>
        <dbReference type="Proteomes" id="UP000257055"/>
    </source>
</evidence>
<keyword evidence="4" id="KW-1185">Reference proteome</keyword>
<dbReference type="NCBIfam" id="TIGR00696">
    <property type="entry name" value="wecG_tagA_cpsF"/>
    <property type="match status" value="1"/>
</dbReference>
<gene>
    <name evidence="3" type="ORF">UR08_07670</name>
</gene>
<evidence type="ECO:0000256" key="2">
    <source>
        <dbReference type="ARBA" id="ARBA00022679"/>
    </source>
</evidence>
<evidence type="ECO:0000256" key="1">
    <source>
        <dbReference type="ARBA" id="ARBA00022676"/>
    </source>
</evidence>
<keyword evidence="1" id="KW-0328">Glycosyltransferase</keyword>
<dbReference type="CDD" id="cd06533">
    <property type="entry name" value="Glyco_transf_WecG_TagA"/>
    <property type="match status" value="1"/>
</dbReference>
<reference evidence="4" key="1">
    <citation type="submission" date="2015-04" db="EMBL/GenBank/DDBJ databases">
        <authorList>
            <person name="Schardt J."/>
            <person name="Mueller-Herbst S."/>
            <person name="Scherer S."/>
            <person name="Huptas C."/>
        </authorList>
    </citation>
    <scope>NUCLEOTIDE SEQUENCE [LARGE SCALE GENOMIC DNA]</scope>
    <source>
        <strain evidence="4">Kiel-L1</strain>
    </source>
</reference>
<dbReference type="EMBL" id="LARY01000002">
    <property type="protein sequence ID" value="RDX01514.1"/>
    <property type="molecule type" value="Genomic_DNA"/>
</dbReference>
<proteinExistence type="predicted"/>
<comment type="caution">
    <text evidence="3">The sequence shown here is derived from an EMBL/GenBank/DDBJ whole genome shotgun (WGS) entry which is preliminary data.</text>
</comment>
<dbReference type="PANTHER" id="PTHR34136:SF1">
    <property type="entry name" value="UDP-N-ACETYL-D-MANNOSAMINURONIC ACID TRANSFERASE"/>
    <property type="match status" value="1"/>
</dbReference>
<dbReference type="PANTHER" id="PTHR34136">
    <property type="match status" value="1"/>
</dbReference>
<dbReference type="GO" id="GO:0016758">
    <property type="term" value="F:hexosyltransferase activity"/>
    <property type="evidence" value="ECO:0007669"/>
    <property type="project" value="TreeGrafter"/>
</dbReference>
<name>A0A3D8TSA3_9LIST</name>
<dbReference type="AlphaFoldDB" id="A0A3D8TSA3"/>